<evidence type="ECO:0000256" key="6">
    <source>
        <dbReference type="ARBA" id="ARBA00023235"/>
    </source>
</evidence>
<dbReference type="PANTHER" id="PTHR47637:SF1">
    <property type="entry name" value="CHAPERONE SURA"/>
    <property type="match status" value="1"/>
</dbReference>
<comment type="domain">
    <text evidence="7">The PPIase activity resides only in the second parvulin domain. The N-terminal region and the C-terminal tail are necessary and sufficient for the chaperone activity of SurA. The PPIase activity is dispensable for SurA to function as a chaperone. The N-terminal region and the C-terminal tail are also required for porin recognition.</text>
</comment>
<dbReference type="PROSITE" id="PS50198">
    <property type="entry name" value="PPIC_PPIASE_2"/>
    <property type="match status" value="2"/>
</dbReference>
<accession>A0A916VJ11</accession>
<dbReference type="GO" id="GO:0051082">
    <property type="term" value="F:unfolded protein binding"/>
    <property type="evidence" value="ECO:0007669"/>
    <property type="project" value="UniProtKB-UniRule"/>
</dbReference>
<evidence type="ECO:0000256" key="4">
    <source>
        <dbReference type="ARBA" id="ARBA00023110"/>
    </source>
</evidence>
<protein>
    <recommendedName>
        <fullName evidence="7">Chaperone SurA</fullName>
    </recommendedName>
    <alternativeName>
        <fullName evidence="7">Peptidyl-prolyl cis-trans isomerase SurA</fullName>
        <shortName evidence="7">PPIase SurA</shortName>
        <ecNumber evidence="7">5.2.1.8</ecNumber>
    </alternativeName>
    <alternativeName>
        <fullName evidence="7">Rotamase SurA</fullName>
    </alternativeName>
</protein>
<keyword evidence="2 7" id="KW-0677">Repeat</keyword>
<dbReference type="GO" id="GO:0042277">
    <property type="term" value="F:peptide binding"/>
    <property type="evidence" value="ECO:0007669"/>
    <property type="project" value="InterPro"/>
</dbReference>
<organism evidence="9 10">
    <name type="scientific">Pseudohongiella nitratireducens</name>
    <dbReference type="NCBI Taxonomy" id="1768907"/>
    <lineage>
        <taxon>Bacteria</taxon>
        <taxon>Pseudomonadati</taxon>
        <taxon>Pseudomonadota</taxon>
        <taxon>Gammaproteobacteria</taxon>
        <taxon>Pseudomonadales</taxon>
        <taxon>Pseudohongiellaceae</taxon>
        <taxon>Pseudohongiella</taxon>
    </lineage>
</organism>
<dbReference type="SUPFAM" id="SSF54534">
    <property type="entry name" value="FKBP-like"/>
    <property type="match status" value="2"/>
</dbReference>
<dbReference type="PROSITE" id="PS51257">
    <property type="entry name" value="PROKAR_LIPOPROTEIN"/>
    <property type="match status" value="1"/>
</dbReference>
<keyword evidence="4 7" id="KW-0697">Rotamase</keyword>
<sequence length="434" mass="49822" precursor="true">MIKRFLSFPRQQIVWSILLACLFASGTAHGQRQVLDRVIAIVDDGVILQSEYDAREAEMIQRIQEMGAQMPPPEQLREQVMENLIVENLQLQMAERVGIRFDDDTLNRVITDIAQSNGMTFDQYVNALDSQGMYLETRERIRKEMSINEVQRGMVNRRISITDQEIENYLNSEAGRSAIAPDYMVEQIMIPANDNVSESMREQRLELAESVTERANNGETFATLRQELQQQGIAVSGGELGWRKADALPTLFASVVPDMRIGETHEPLQSSNGYHVIRLNNVRGDEGRLVPQTEARHILIAPNEIRTEEQARRLINELHQRILDGEDFNVLARQYSDDNMTVVGGGDMGWVNDNGFPPEFGERISTLPVGELSEPFRTSFGWHIAEVTGRREQDLSRQYRRQQAENALRNRKFELELENWILELRDEAYVKYIN</sequence>
<dbReference type="GO" id="GO:0030288">
    <property type="term" value="C:outer membrane-bounded periplasmic space"/>
    <property type="evidence" value="ECO:0007669"/>
    <property type="project" value="InterPro"/>
</dbReference>
<dbReference type="InterPro" id="IPR015391">
    <property type="entry name" value="SurA_N"/>
</dbReference>
<evidence type="ECO:0000256" key="1">
    <source>
        <dbReference type="ARBA" id="ARBA00022729"/>
    </source>
</evidence>
<dbReference type="SUPFAM" id="SSF109998">
    <property type="entry name" value="Triger factor/SurA peptide-binding domain-like"/>
    <property type="match status" value="1"/>
</dbReference>
<evidence type="ECO:0000313" key="9">
    <source>
        <dbReference type="EMBL" id="GFZ76078.1"/>
    </source>
</evidence>
<dbReference type="GO" id="GO:0003755">
    <property type="term" value="F:peptidyl-prolyl cis-trans isomerase activity"/>
    <property type="evidence" value="ECO:0007669"/>
    <property type="project" value="UniProtKB-UniRule"/>
</dbReference>
<evidence type="ECO:0000313" key="10">
    <source>
        <dbReference type="Proteomes" id="UP000627715"/>
    </source>
</evidence>
<dbReference type="GO" id="GO:0043165">
    <property type="term" value="P:Gram-negative-bacterium-type cell outer membrane assembly"/>
    <property type="evidence" value="ECO:0007669"/>
    <property type="project" value="InterPro"/>
</dbReference>
<dbReference type="EMBL" id="BMIY01000007">
    <property type="protein sequence ID" value="GFZ76078.1"/>
    <property type="molecule type" value="Genomic_DNA"/>
</dbReference>
<dbReference type="Gene3D" id="3.10.50.40">
    <property type="match status" value="2"/>
</dbReference>
<feature type="domain" description="PpiC" evidence="8">
    <location>
        <begin position="290"/>
        <end position="389"/>
    </location>
</feature>
<dbReference type="HAMAP" id="MF_01183">
    <property type="entry name" value="Chaperone_SurA"/>
    <property type="match status" value="1"/>
</dbReference>
<feature type="signal peptide" evidence="7">
    <location>
        <begin position="1"/>
        <end position="30"/>
    </location>
</feature>
<dbReference type="InterPro" id="IPR027304">
    <property type="entry name" value="Trigger_fact/SurA_dom_sf"/>
</dbReference>
<reference evidence="9" key="1">
    <citation type="journal article" date="2014" name="Int. J. Syst. Evol. Microbiol.">
        <title>Complete genome sequence of Corynebacterium casei LMG S-19264T (=DSM 44701T), isolated from a smear-ripened cheese.</title>
        <authorList>
            <consortium name="US DOE Joint Genome Institute (JGI-PGF)"/>
            <person name="Walter F."/>
            <person name="Albersmeier A."/>
            <person name="Kalinowski J."/>
            <person name="Ruckert C."/>
        </authorList>
    </citation>
    <scope>NUCLEOTIDE SEQUENCE</scope>
    <source>
        <strain evidence="9">CGMCC 1.15425</strain>
    </source>
</reference>
<dbReference type="AlphaFoldDB" id="A0A916VJ11"/>
<evidence type="ECO:0000256" key="2">
    <source>
        <dbReference type="ARBA" id="ARBA00022737"/>
    </source>
</evidence>
<dbReference type="Pfam" id="PF00639">
    <property type="entry name" value="Rotamase"/>
    <property type="match status" value="2"/>
</dbReference>
<dbReference type="InterPro" id="IPR046357">
    <property type="entry name" value="PPIase_dom_sf"/>
</dbReference>
<dbReference type="EC" id="5.2.1.8" evidence="7"/>
<dbReference type="Gene3D" id="1.10.4030.10">
    <property type="entry name" value="Porin chaperone SurA, peptide-binding domain"/>
    <property type="match status" value="1"/>
</dbReference>
<comment type="caution">
    <text evidence="9">The sequence shown here is derived from an EMBL/GenBank/DDBJ whole genome shotgun (WGS) entry which is preliminary data.</text>
</comment>
<gene>
    <name evidence="7 9" type="primary">surA</name>
    <name evidence="9" type="ORF">GCM10011403_18800</name>
</gene>
<comment type="catalytic activity">
    <reaction evidence="7">
        <text>[protein]-peptidylproline (omega=180) = [protein]-peptidylproline (omega=0)</text>
        <dbReference type="Rhea" id="RHEA:16237"/>
        <dbReference type="Rhea" id="RHEA-COMP:10747"/>
        <dbReference type="Rhea" id="RHEA-COMP:10748"/>
        <dbReference type="ChEBI" id="CHEBI:83833"/>
        <dbReference type="ChEBI" id="CHEBI:83834"/>
        <dbReference type="EC" id="5.2.1.8"/>
    </reaction>
</comment>
<dbReference type="Proteomes" id="UP000627715">
    <property type="component" value="Unassembled WGS sequence"/>
</dbReference>
<evidence type="ECO:0000256" key="7">
    <source>
        <dbReference type="HAMAP-Rule" id="MF_01183"/>
    </source>
</evidence>
<evidence type="ECO:0000259" key="8">
    <source>
        <dbReference type="PROSITE" id="PS50198"/>
    </source>
</evidence>
<comment type="function">
    <text evidence="7">Chaperone involved in the correct folding and assembly of outer membrane proteins. Recognizes specific patterns of aromatic residues and the orientation of their side chains, which are found more frequently in integral outer membrane proteins. May act in both early periplasmic and late outer membrane-associated steps of protein maturation.</text>
</comment>
<dbReference type="PANTHER" id="PTHR47637">
    <property type="entry name" value="CHAPERONE SURA"/>
    <property type="match status" value="1"/>
</dbReference>
<comment type="subcellular location">
    <subcellularLocation>
        <location evidence="7">Periplasm</location>
    </subcellularLocation>
    <text evidence="7">Is capable of associating with the outer membrane.</text>
</comment>
<proteinExistence type="inferred from homology"/>
<reference evidence="9" key="2">
    <citation type="submission" date="2020-09" db="EMBL/GenBank/DDBJ databases">
        <authorList>
            <person name="Sun Q."/>
            <person name="Zhou Y."/>
        </authorList>
    </citation>
    <scope>NUCLEOTIDE SEQUENCE</scope>
    <source>
        <strain evidence="9">CGMCC 1.15425</strain>
    </source>
</reference>
<keyword evidence="3 7" id="KW-0574">Periplasm</keyword>
<keyword evidence="5 7" id="KW-0143">Chaperone</keyword>
<name>A0A916VJ11_9GAMM</name>
<dbReference type="InterPro" id="IPR023034">
    <property type="entry name" value="PPIase_SurA"/>
</dbReference>
<keyword evidence="10" id="KW-1185">Reference proteome</keyword>
<dbReference type="GO" id="GO:0006457">
    <property type="term" value="P:protein folding"/>
    <property type="evidence" value="ECO:0007669"/>
    <property type="project" value="UniProtKB-UniRule"/>
</dbReference>
<keyword evidence="6 7" id="KW-0413">Isomerase</keyword>
<evidence type="ECO:0000256" key="3">
    <source>
        <dbReference type="ARBA" id="ARBA00022764"/>
    </source>
</evidence>
<dbReference type="InterPro" id="IPR000297">
    <property type="entry name" value="PPIase_PpiC"/>
</dbReference>
<keyword evidence="1 7" id="KW-0732">Signal</keyword>
<dbReference type="InterPro" id="IPR050280">
    <property type="entry name" value="OMP_Chaperone_SurA"/>
</dbReference>
<dbReference type="RefSeq" id="WP_068810925.1">
    <property type="nucleotide sequence ID" value="NZ_BMIY01000007.1"/>
</dbReference>
<evidence type="ECO:0000256" key="5">
    <source>
        <dbReference type="ARBA" id="ARBA00023186"/>
    </source>
</evidence>
<feature type="chain" id="PRO_5038189333" description="Chaperone SurA" evidence="7">
    <location>
        <begin position="31"/>
        <end position="434"/>
    </location>
</feature>
<dbReference type="Pfam" id="PF09312">
    <property type="entry name" value="SurA_N"/>
    <property type="match status" value="1"/>
</dbReference>
<feature type="domain" description="PpiC" evidence="8">
    <location>
        <begin position="180"/>
        <end position="281"/>
    </location>
</feature>
<dbReference type="GO" id="GO:0050821">
    <property type="term" value="P:protein stabilization"/>
    <property type="evidence" value="ECO:0007669"/>
    <property type="project" value="InterPro"/>
</dbReference>